<dbReference type="PANTHER" id="PTHR43685:SF2">
    <property type="entry name" value="GLYCOSYLTRANSFERASE 2-LIKE DOMAIN-CONTAINING PROTEIN"/>
    <property type="match status" value="1"/>
</dbReference>
<dbReference type="Gene3D" id="3.90.550.10">
    <property type="entry name" value="Spore Coat Polysaccharide Biosynthesis Protein SpsA, Chain A"/>
    <property type="match status" value="1"/>
</dbReference>
<evidence type="ECO:0000313" key="2">
    <source>
        <dbReference type="EMBL" id="MFC0263482.1"/>
    </source>
</evidence>
<comment type="caution">
    <text evidence="2">The sequence shown here is derived from an EMBL/GenBank/DDBJ whole genome shotgun (WGS) entry which is preliminary data.</text>
</comment>
<accession>A0ABV6FUD4</accession>
<dbReference type="RefSeq" id="WP_382387968.1">
    <property type="nucleotide sequence ID" value="NZ_JBHLWI010000035.1"/>
</dbReference>
<protein>
    <submittedName>
        <fullName evidence="2">Glycosyltransferase family 2 protein</fullName>
    </submittedName>
</protein>
<keyword evidence="3" id="KW-1185">Reference proteome</keyword>
<evidence type="ECO:0000259" key="1">
    <source>
        <dbReference type="Pfam" id="PF00535"/>
    </source>
</evidence>
<dbReference type="InterPro" id="IPR050834">
    <property type="entry name" value="Glycosyltransf_2"/>
</dbReference>
<sequence>MDISVVIPVFNREKEIIKCLESILQQSMPVSEILVIDDGSTDRTLHAINSFQDNRIKLFHSGANRGPSYARNIGINSANSDWIAFLDSDDEWGKDRVRNLNQFLKENEVDCVYSGANINDGSNFRYRNSRDLLEKESIFDFVIAQDAFIPTPSLVLRSWIAKAVKFDEKLDRHEDFDFIVRANAYSKWKYFESDDVIINWMNRGNKRVDFTGCVNFYLKNKKLSTDKAARIGYLKSISEMSVKNNPQLSVLELFENELISECVKLNKREFLLFRFPHIFHAIWRLKNRIKLIRE</sequence>
<dbReference type="EMBL" id="JBHLWI010000035">
    <property type="protein sequence ID" value="MFC0263482.1"/>
    <property type="molecule type" value="Genomic_DNA"/>
</dbReference>
<dbReference type="Pfam" id="PF00535">
    <property type="entry name" value="Glycos_transf_2"/>
    <property type="match status" value="1"/>
</dbReference>
<organism evidence="2 3">
    <name type="scientific">Fontibacter flavus</name>
    <dbReference type="NCBI Taxonomy" id="654838"/>
    <lineage>
        <taxon>Bacteria</taxon>
        <taxon>Pseudomonadati</taxon>
        <taxon>Bacteroidota</taxon>
        <taxon>Cytophagia</taxon>
        <taxon>Cytophagales</taxon>
        <taxon>Cyclobacteriaceae</taxon>
        <taxon>Fontibacter</taxon>
    </lineage>
</organism>
<dbReference type="Proteomes" id="UP001589797">
    <property type="component" value="Unassembled WGS sequence"/>
</dbReference>
<dbReference type="SUPFAM" id="SSF53448">
    <property type="entry name" value="Nucleotide-diphospho-sugar transferases"/>
    <property type="match status" value="1"/>
</dbReference>
<name>A0ABV6FUD4_9BACT</name>
<dbReference type="InterPro" id="IPR001173">
    <property type="entry name" value="Glyco_trans_2-like"/>
</dbReference>
<reference evidence="2 3" key="1">
    <citation type="submission" date="2024-09" db="EMBL/GenBank/DDBJ databases">
        <authorList>
            <person name="Sun Q."/>
            <person name="Mori K."/>
        </authorList>
    </citation>
    <scope>NUCLEOTIDE SEQUENCE [LARGE SCALE GENOMIC DNA]</scope>
    <source>
        <strain evidence="2 3">CCM 7650</strain>
    </source>
</reference>
<dbReference type="PANTHER" id="PTHR43685">
    <property type="entry name" value="GLYCOSYLTRANSFERASE"/>
    <property type="match status" value="1"/>
</dbReference>
<dbReference type="CDD" id="cd00761">
    <property type="entry name" value="Glyco_tranf_GTA_type"/>
    <property type="match status" value="1"/>
</dbReference>
<proteinExistence type="predicted"/>
<evidence type="ECO:0000313" key="3">
    <source>
        <dbReference type="Proteomes" id="UP001589797"/>
    </source>
</evidence>
<dbReference type="InterPro" id="IPR029044">
    <property type="entry name" value="Nucleotide-diphossugar_trans"/>
</dbReference>
<gene>
    <name evidence="2" type="ORF">ACFFIP_12395</name>
</gene>
<feature type="domain" description="Glycosyltransferase 2-like" evidence="1">
    <location>
        <begin position="4"/>
        <end position="138"/>
    </location>
</feature>